<dbReference type="GO" id="GO:0000978">
    <property type="term" value="F:RNA polymerase II cis-regulatory region sequence-specific DNA binding"/>
    <property type="evidence" value="ECO:0007669"/>
    <property type="project" value="TreeGrafter"/>
</dbReference>
<evidence type="ECO:0000313" key="10">
    <source>
        <dbReference type="Proteomes" id="UP000265100"/>
    </source>
</evidence>
<feature type="compositionally biased region" description="Low complexity" evidence="7">
    <location>
        <begin position="739"/>
        <end position="754"/>
    </location>
</feature>
<evidence type="ECO:0000256" key="5">
    <source>
        <dbReference type="ARBA" id="ARBA00023242"/>
    </source>
</evidence>
<evidence type="ECO:0000256" key="3">
    <source>
        <dbReference type="ARBA" id="ARBA00022771"/>
    </source>
</evidence>
<keyword evidence="5" id="KW-0539">Nucleus</keyword>
<dbReference type="Pfam" id="PF23015">
    <property type="entry name" value="zf-WIZ"/>
    <property type="match status" value="1"/>
</dbReference>
<feature type="domain" description="C2H2-type" evidence="8">
    <location>
        <begin position="1145"/>
        <end position="1167"/>
    </location>
</feature>
<feature type="compositionally biased region" description="Polar residues" evidence="7">
    <location>
        <begin position="605"/>
        <end position="616"/>
    </location>
</feature>
<keyword evidence="3 6" id="KW-0863">Zinc-finger</keyword>
<dbReference type="PANTHER" id="PTHR24396">
    <property type="entry name" value="ZINC FINGER PROTEIN"/>
    <property type="match status" value="1"/>
</dbReference>
<accession>A0AAX7VAK9</accession>
<feature type="compositionally biased region" description="Acidic residues" evidence="7">
    <location>
        <begin position="405"/>
        <end position="420"/>
    </location>
</feature>
<feature type="region of interest" description="Disordered" evidence="7">
    <location>
        <begin position="1238"/>
        <end position="1328"/>
    </location>
</feature>
<feature type="compositionally biased region" description="Basic and acidic residues" evidence="7">
    <location>
        <begin position="364"/>
        <end position="376"/>
    </location>
</feature>
<feature type="compositionally biased region" description="Pro residues" evidence="7">
    <location>
        <begin position="850"/>
        <end position="862"/>
    </location>
</feature>
<feature type="region of interest" description="Disordered" evidence="7">
    <location>
        <begin position="1407"/>
        <end position="1442"/>
    </location>
</feature>
<dbReference type="Ensembl" id="ENSACLT00000053941.1">
    <property type="protein sequence ID" value="ENSACLP00000079603.1"/>
    <property type="gene ID" value="ENSACLG00000001576.2"/>
</dbReference>
<evidence type="ECO:0000313" key="9">
    <source>
        <dbReference type="Ensembl" id="ENSACLP00000079603.1"/>
    </source>
</evidence>
<proteinExistence type="predicted"/>
<keyword evidence="4" id="KW-0862">Zinc</keyword>
<dbReference type="GeneTree" id="ENSGT00940000159979"/>
<evidence type="ECO:0000256" key="7">
    <source>
        <dbReference type="SAM" id="MobiDB-lite"/>
    </source>
</evidence>
<feature type="region of interest" description="Disordered" evidence="7">
    <location>
        <begin position="553"/>
        <end position="622"/>
    </location>
</feature>
<feature type="domain" description="C2H2-type" evidence="8">
    <location>
        <begin position="641"/>
        <end position="663"/>
    </location>
</feature>
<feature type="domain" description="C2H2-type" evidence="8">
    <location>
        <begin position="790"/>
        <end position="817"/>
    </location>
</feature>
<protein>
    <recommendedName>
        <fullName evidence="8">C2H2-type domain-containing protein</fullName>
    </recommendedName>
</protein>
<dbReference type="PROSITE" id="PS00028">
    <property type="entry name" value="ZINC_FINGER_C2H2_1"/>
    <property type="match status" value="7"/>
</dbReference>
<organism evidence="9 10">
    <name type="scientific">Astatotilapia calliptera</name>
    <name type="common">Eastern happy</name>
    <name type="synonym">Chromis callipterus</name>
    <dbReference type="NCBI Taxonomy" id="8154"/>
    <lineage>
        <taxon>Eukaryota</taxon>
        <taxon>Metazoa</taxon>
        <taxon>Chordata</taxon>
        <taxon>Craniata</taxon>
        <taxon>Vertebrata</taxon>
        <taxon>Euteleostomi</taxon>
        <taxon>Actinopterygii</taxon>
        <taxon>Neopterygii</taxon>
        <taxon>Teleostei</taxon>
        <taxon>Neoteleostei</taxon>
        <taxon>Acanthomorphata</taxon>
        <taxon>Ovalentaria</taxon>
        <taxon>Cichlomorphae</taxon>
        <taxon>Cichliformes</taxon>
        <taxon>Cichlidae</taxon>
        <taxon>African cichlids</taxon>
        <taxon>Pseudocrenilabrinae</taxon>
        <taxon>Haplochromini</taxon>
        <taxon>Astatotilapia</taxon>
    </lineage>
</organism>
<feature type="compositionally biased region" description="Polar residues" evidence="7">
    <location>
        <begin position="421"/>
        <end position="434"/>
    </location>
</feature>
<dbReference type="GO" id="GO:0000981">
    <property type="term" value="F:DNA-binding transcription factor activity, RNA polymerase II-specific"/>
    <property type="evidence" value="ECO:0007669"/>
    <property type="project" value="TreeGrafter"/>
</dbReference>
<feature type="compositionally biased region" description="Low complexity" evidence="7">
    <location>
        <begin position="1407"/>
        <end position="1440"/>
    </location>
</feature>
<feature type="compositionally biased region" description="Low complexity" evidence="7">
    <location>
        <begin position="1265"/>
        <end position="1277"/>
    </location>
</feature>
<feature type="compositionally biased region" description="Gly residues" evidence="7">
    <location>
        <begin position="1041"/>
        <end position="1050"/>
    </location>
</feature>
<feature type="compositionally biased region" description="Basic and acidic residues" evidence="7">
    <location>
        <begin position="91"/>
        <end position="106"/>
    </location>
</feature>
<reference evidence="10" key="2">
    <citation type="submission" date="2023-03" db="EMBL/GenBank/DDBJ databases">
        <authorList>
            <consortium name="Wellcome Sanger Institute Data Sharing"/>
        </authorList>
    </citation>
    <scope>NUCLEOTIDE SEQUENCE [LARGE SCALE GENOMIC DNA]</scope>
</reference>
<dbReference type="SUPFAM" id="SSF57667">
    <property type="entry name" value="beta-beta-alpha zinc fingers"/>
    <property type="match status" value="2"/>
</dbReference>
<keyword evidence="2" id="KW-0479">Metal-binding</keyword>
<feature type="region of interest" description="Disordered" evidence="7">
    <location>
        <begin position="1011"/>
        <end position="1142"/>
    </location>
</feature>
<dbReference type="PANTHER" id="PTHR24396:SF22">
    <property type="entry name" value="PROTEIN WIZ"/>
    <property type="match status" value="1"/>
</dbReference>
<feature type="compositionally biased region" description="Polar residues" evidence="7">
    <location>
        <begin position="1115"/>
        <end position="1124"/>
    </location>
</feature>
<evidence type="ECO:0000256" key="6">
    <source>
        <dbReference type="PROSITE-ProRule" id="PRU00042"/>
    </source>
</evidence>
<feature type="region of interest" description="Disordered" evidence="7">
    <location>
        <begin position="1454"/>
        <end position="1477"/>
    </location>
</feature>
<feature type="compositionally biased region" description="Polar residues" evidence="7">
    <location>
        <begin position="17"/>
        <end position="33"/>
    </location>
</feature>
<reference evidence="9" key="3">
    <citation type="submission" date="2025-08" db="UniProtKB">
        <authorList>
            <consortium name="Ensembl"/>
        </authorList>
    </citation>
    <scope>IDENTIFICATION</scope>
</reference>
<feature type="region of interest" description="Disordered" evidence="7">
    <location>
        <begin position="332"/>
        <end position="455"/>
    </location>
</feature>
<feature type="region of interest" description="Disordered" evidence="7">
    <location>
        <begin position="698"/>
        <end position="725"/>
    </location>
</feature>
<reference evidence="9" key="4">
    <citation type="submission" date="2025-09" db="UniProtKB">
        <authorList>
            <consortium name="Ensembl"/>
        </authorList>
    </citation>
    <scope>IDENTIFICATION</scope>
</reference>
<reference evidence="9 10" key="1">
    <citation type="submission" date="2018-05" db="EMBL/GenBank/DDBJ databases">
        <authorList>
            <person name="Datahose"/>
        </authorList>
    </citation>
    <scope>NUCLEOTIDE SEQUENCE</scope>
</reference>
<dbReference type="InterPro" id="IPR055125">
    <property type="entry name" value="Wiz_C_Znf"/>
</dbReference>
<feature type="compositionally biased region" description="Low complexity" evidence="7">
    <location>
        <begin position="885"/>
        <end position="904"/>
    </location>
</feature>
<feature type="compositionally biased region" description="Low complexity" evidence="7">
    <location>
        <begin position="584"/>
        <end position="594"/>
    </location>
</feature>
<evidence type="ECO:0000256" key="4">
    <source>
        <dbReference type="ARBA" id="ARBA00022833"/>
    </source>
</evidence>
<feature type="compositionally biased region" description="Low complexity" evidence="7">
    <location>
        <begin position="708"/>
        <end position="725"/>
    </location>
</feature>
<feature type="compositionally biased region" description="Basic and acidic residues" evidence="7">
    <location>
        <begin position="1129"/>
        <end position="1142"/>
    </location>
</feature>
<feature type="region of interest" description="Disordered" evidence="7">
    <location>
        <begin position="1"/>
        <end position="150"/>
    </location>
</feature>
<feature type="region of interest" description="Disordered" evidence="7">
    <location>
        <begin position="885"/>
        <end position="910"/>
    </location>
</feature>
<sequence length="1477" mass="159672">MEARIFKPNLDPEFVSESGSQHDATQGKSQRAVTASDDSRTPDGTTARPVRQVVCNRRFSTRGKPWTDLAKLDTTGDGEKLPESEEEEQDQDQKSEFKTELCREEESSSVAVRPQTRAQSNMDDGSSLQSAPLPLPTKKSEKDDDKKEAEKDGKVFFLRRSTRVAAAPVEIDSDDDEDIDEERVRRFLSEGVLDEDKDEIDEDTEALKSVERKCPYCPDRFHNGIGLANHVRGHLNRVGVSYNVRHFISPEEVNAIEKKFSYQKKKKKVANFDPDTFSVMHCEFCSAGFDTRAGLSSHARAHLRDFGITNWDVTISPIHILRELFSSRPDLVIPTAPPRSSGSPVEEDEDDDEDERDLEDEGEGIVKVKLEEETSERTLSAAVSDVLPSASPQSWKKRDGAEECKGDDEEGAEEEDEEELQQLSALDGLSSSPGKTGPRGVNTDSLSPGEDADTADNNLKCEVCEAQFETKRGLSIHARSHLRQLGITVSDGSGTSIELLRRIAKERKISSSLQEPLIAESPSPSVAPKDEDMDLDEKPIPLSLLAKAAKAVPLSSSSTPSPGASPAPAHSGSPSSVVKKAPISSLLPVSSPLRSPEHKAGGMKNLTSNLSGSTTAKPLWAPEENDAPLNLTLEVDPNKDIVCQLCGAWFETRKGLSSHARAHLRHFGVEYSESKGSPISLLNRLIDTDDFKHKASALQLDNHTEPRSLAPTTLSSSKPSLLTLSSSSSSSLLYKVTTTGSGSTSKATSSSASSILGPPAKRLKSSSMQVFRLSSGELMALPHSEPPKEIGCEFCGEYFENRKGLSSHARSHLRQMGITEWSVNGSPIDTLREIITRRGLPCALPLKPLKTPPPSSPGPPRSPLSVSSSPSATLLSRLPFAFARPSSPQPAMSKSSSAPSTPSSGLILKLKPEPVQVEVTTPGAVGRSGGFSAESLNSSWRSSDSAFPLNLAMAHEVEPTRDIRCEFCGEYFENRKGLSSHARSHLRQMGITEWSVNGSPIDTLREVMHKRGVGGSSQSDQGVKKESSQGANSPSWESTGGASGSEGLGASGYQSSKFRKSPLSLQQSGSRLHKQGVGSVGPSATPSAGKFFRMSPLGKRPLSEEAQSVEAAHSSPHQLKTFSSLPHDFSFKRKPSPDKHAHQDPSCELCGFFFENRKALASHARAHLRQFGVTEWCVNGSPIETLSAWMRSRPQKVLEMHRSYMQGNRTTLKKKASSSSSSSQWSSSLAVSLVRPLSHEVSQGSSKTAEEETGTNFQGAPIRAGRSSPSLSRLGSGHTLQAQVARSELNVRLPRGFERRPLKHPSCPDGTERDSGPPKPPRTGTVPALVPKPPSYPLVKVVGKFYTLKCRFCEVEFHGPLSVQEDWIRHLQQHILKMNYNKPAAAKATATEPPALADDPVLVQASVPASTSTSRTTSTAPALTSTSNSNTTPKSLSPSPVDECAPAITATEIVQVSEEQPTLTPTPIPLPTQTAGV</sequence>
<feature type="region of interest" description="Disordered" evidence="7">
    <location>
        <begin position="845"/>
        <end position="870"/>
    </location>
</feature>
<dbReference type="PROSITE" id="PS50157">
    <property type="entry name" value="ZINC_FINGER_C2H2_2"/>
    <property type="match status" value="6"/>
</dbReference>
<feature type="domain" description="C2H2-type" evidence="8">
    <location>
        <begin position="459"/>
        <end position="481"/>
    </location>
</feature>
<dbReference type="Proteomes" id="UP000265100">
    <property type="component" value="Chromosome 4"/>
</dbReference>
<dbReference type="InterPro" id="IPR036236">
    <property type="entry name" value="Znf_C2H2_sf"/>
</dbReference>
<keyword evidence="10" id="KW-1185">Reference proteome</keyword>
<feature type="compositionally biased region" description="Basic and acidic residues" evidence="7">
    <location>
        <begin position="138"/>
        <end position="150"/>
    </location>
</feature>
<feature type="domain" description="C2H2-type" evidence="8">
    <location>
        <begin position="963"/>
        <end position="990"/>
    </location>
</feature>
<evidence type="ECO:0000259" key="8">
    <source>
        <dbReference type="PROSITE" id="PS50157"/>
    </source>
</evidence>
<dbReference type="GO" id="GO:0008270">
    <property type="term" value="F:zinc ion binding"/>
    <property type="evidence" value="ECO:0007669"/>
    <property type="project" value="UniProtKB-KW"/>
</dbReference>
<feature type="compositionally biased region" description="Polar residues" evidence="7">
    <location>
        <begin position="116"/>
        <end position="130"/>
    </location>
</feature>
<feature type="region of interest" description="Disordered" evidence="7">
    <location>
        <begin position="739"/>
        <end position="760"/>
    </location>
</feature>
<evidence type="ECO:0000256" key="2">
    <source>
        <dbReference type="ARBA" id="ARBA00022723"/>
    </source>
</evidence>
<comment type="subcellular location">
    <subcellularLocation>
        <location evidence="1">Nucleus</location>
    </subcellularLocation>
</comment>
<dbReference type="InterPro" id="IPR051643">
    <property type="entry name" value="Transcr_Reg_ZincFinger"/>
</dbReference>
<feature type="compositionally biased region" description="Acidic residues" evidence="7">
    <location>
        <begin position="345"/>
        <end position="363"/>
    </location>
</feature>
<dbReference type="SMART" id="SM00355">
    <property type="entry name" value="ZnF_C2H2"/>
    <property type="match status" value="8"/>
</dbReference>
<evidence type="ECO:0000256" key="1">
    <source>
        <dbReference type="ARBA" id="ARBA00004123"/>
    </source>
</evidence>
<feature type="compositionally biased region" description="Low complexity" evidence="7">
    <location>
        <begin position="555"/>
        <end position="576"/>
    </location>
</feature>
<name>A0AAX7VAK9_ASTCA</name>
<feature type="domain" description="C2H2-type" evidence="8">
    <location>
        <begin position="280"/>
        <end position="302"/>
    </location>
</feature>
<dbReference type="GO" id="GO:0005634">
    <property type="term" value="C:nucleus"/>
    <property type="evidence" value="ECO:0007669"/>
    <property type="project" value="UniProtKB-SubCell"/>
</dbReference>
<feature type="region of interest" description="Disordered" evidence="7">
    <location>
        <begin position="514"/>
        <end position="535"/>
    </location>
</feature>
<dbReference type="InterPro" id="IPR013087">
    <property type="entry name" value="Znf_C2H2_type"/>
</dbReference>